<keyword evidence="6 11" id="KW-0695">RNA-directed DNA polymerase</keyword>
<dbReference type="GO" id="GO:0046872">
    <property type="term" value="F:metal ion binding"/>
    <property type="evidence" value="ECO:0007669"/>
    <property type="project" value="UniProtKB-KW"/>
</dbReference>
<evidence type="ECO:0000313" key="12">
    <source>
        <dbReference type="Proteomes" id="UP000320735"/>
    </source>
</evidence>
<dbReference type="PRINTS" id="PR00866">
    <property type="entry name" value="RNADNAPOLMS"/>
</dbReference>
<dbReference type="GO" id="GO:0003964">
    <property type="term" value="F:RNA-directed DNA polymerase activity"/>
    <property type="evidence" value="ECO:0007669"/>
    <property type="project" value="UniProtKB-KW"/>
</dbReference>
<feature type="domain" description="Reverse transcriptase" evidence="10">
    <location>
        <begin position="135"/>
        <end position="359"/>
    </location>
</feature>
<evidence type="ECO:0000256" key="7">
    <source>
        <dbReference type="ARBA" id="ARBA00023118"/>
    </source>
</evidence>
<dbReference type="AlphaFoldDB" id="A0A5C6B5A0"/>
<proteinExistence type="inferred from homology"/>
<evidence type="ECO:0000256" key="1">
    <source>
        <dbReference type="ARBA" id="ARBA00012493"/>
    </source>
</evidence>
<dbReference type="PANTHER" id="PTHR34047">
    <property type="entry name" value="NUCLEAR INTRON MATURASE 1, MITOCHONDRIAL-RELATED"/>
    <property type="match status" value="1"/>
</dbReference>
<name>A0A5C6B5A0_9PLAN</name>
<evidence type="ECO:0000313" key="11">
    <source>
        <dbReference type="EMBL" id="TWU07118.1"/>
    </source>
</evidence>
<gene>
    <name evidence="11" type="ORF">CA54_55230</name>
</gene>
<evidence type="ECO:0000256" key="8">
    <source>
        <dbReference type="ARBA" id="ARBA00034120"/>
    </source>
</evidence>
<comment type="similarity">
    <text evidence="8">Belongs to the bacterial reverse transcriptase family.</text>
</comment>
<protein>
    <recommendedName>
        <fullName evidence="1">RNA-directed DNA polymerase</fullName>
        <ecNumber evidence="1">2.7.7.49</ecNumber>
    </recommendedName>
</protein>
<keyword evidence="4" id="KW-0479">Metal-binding</keyword>
<dbReference type="Proteomes" id="UP000320735">
    <property type="component" value="Unassembled WGS sequence"/>
</dbReference>
<dbReference type="SUPFAM" id="SSF56672">
    <property type="entry name" value="DNA/RNA polymerases"/>
    <property type="match status" value="1"/>
</dbReference>
<dbReference type="EMBL" id="SJPP01000003">
    <property type="protein sequence ID" value="TWU07118.1"/>
    <property type="molecule type" value="Genomic_DNA"/>
</dbReference>
<dbReference type="InterPro" id="IPR000123">
    <property type="entry name" value="Reverse_transcriptase_msDNA"/>
</dbReference>
<dbReference type="EC" id="2.7.7.49" evidence="1"/>
<comment type="caution">
    <text evidence="11">The sequence shown here is derived from an EMBL/GenBank/DDBJ whole genome shotgun (WGS) entry which is preliminary data.</text>
</comment>
<dbReference type="InterPro" id="IPR000477">
    <property type="entry name" value="RT_dom"/>
</dbReference>
<dbReference type="CDD" id="cd03487">
    <property type="entry name" value="RT_Bac_retron_II"/>
    <property type="match status" value="1"/>
</dbReference>
<evidence type="ECO:0000256" key="3">
    <source>
        <dbReference type="ARBA" id="ARBA00022695"/>
    </source>
</evidence>
<evidence type="ECO:0000256" key="4">
    <source>
        <dbReference type="ARBA" id="ARBA00022723"/>
    </source>
</evidence>
<evidence type="ECO:0000256" key="2">
    <source>
        <dbReference type="ARBA" id="ARBA00022679"/>
    </source>
</evidence>
<organism evidence="11 12">
    <name type="scientific">Symmachiella macrocystis</name>
    <dbReference type="NCBI Taxonomy" id="2527985"/>
    <lineage>
        <taxon>Bacteria</taxon>
        <taxon>Pseudomonadati</taxon>
        <taxon>Planctomycetota</taxon>
        <taxon>Planctomycetia</taxon>
        <taxon>Planctomycetales</taxon>
        <taxon>Planctomycetaceae</taxon>
        <taxon>Symmachiella</taxon>
    </lineage>
</organism>
<keyword evidence="3" id="KW-0548">Nucleotidyltransferase</keyword>
<dbReference type="InterPro" id="IPR051083">
    <property type="entry name" value="GrpII_Intron_Splice-Mob/Def"/>
</dbReference>
<evidence type="ECO:0000259" key="10">
    <source>
        <dbReference type="PROSITE" id="PS50878"/>
    </source>
</evidence>
<reference evidence="11 12" key="1">
    <citation type="submission" date="2019-02" db="EMBL/GenBank/DDBJ databases">
        <title>Deep-cultivation of Planctomycetes and their phenomic and genomic characterization uncovers novel biology.</title>
        <authorList>
            <person name="Wiegand S."/>
            <person name="Jogler M."/>
            <person name="Boedeker C."/>
            <person name="Pinto D."/>
            <person name="Vollmers J."/>
            <person name="Rivas-Marin E."/>
            <person name="Kohn T."/>
            <person name="Peeters S.H."/>
            <person name="Heuer A."/>
            <person name="Rast P."/>
            <person name="Oberbeckmann S."/>
            <person name="Bunk B."/>
            <person name="Jeske O."/>
            <person name="Meyerdierks A."/>
            <person name="Storesund J.E."/>
            <person name="Kallscheuer N."/>
            <person name="Luecker S."/>
            <person name="Lage O.M."/>
            <person name="Pohl T."/>
            <person name="Merkel B.J."/>
            <person name="Hornburger P."/>
            <person name="Mueller R.-W."/>
            <person name="Bruemmer F."/>
            <person name="Labrenz M."/>
            <person name="Spormann A.M."/>
            <person name="Op Den Camp H."/>
            <person name="Overmann J."/>
            <person name="Amann R."/>
            <person name="Jetten M.S.M."/>
            <person name="Mascher T."/>
            <person name="Medema M.H."/>
            <person name="Devos D.P."/>
            <person name="Kaster A.-K."/>
            <person name="Ovreas L."/>
            <person name="Rohde M."/>
            <person name="Galperin M.Y."/>
            <person name="Jogler C."/>
        </authorList>
    </citation>
    <scope>NUCLEOTIDE SEQUENCE [LARGE SCALE GENOMIC DNA]</scope>
    <source>
        <strain evidence="11 12">CA54</strain>
    </source>
</reference>
<keyword evidence="12" id="KW-1185">Reference proteome</keyword>
<dbReference type="RefSeq" id="WP_146373931.1">
    <property type="nucleotide sequence ID" value="NZ_SJPP01000003.1"/>
</dbReference>
<accession>A0A5C6B5A0</accession>
<dbReference type="GO" id="GO:0051607">
    <property type="term" value="P:defense response to virus"/>
    <property type="evidence" value="ECO:0007669"/>
    <property type="project" value="UniProtKB-KW"/>
</dbReference>
<sequence length="429" mass="48588">MSFFDSILRWLGLKNTPPTGRDHAQQRRGKLRRRRGRLGHIYMVPLRRRQGQRSADPTEDAGEESAESPYRFARFGGYGEYRDLSKDSTPERLYQFGLPQLCTPSHIAEWLEVPCGRLAWLIHRFDDGGRAAHVAQAHYHYSWLKKRGGGYRLVEAPKPILKAIQQKILREILDRIPLHGAAHGFVAGRSICTNAQPHVGQRVVLKFDLENFYANVSFSRVVAIFRSVGFSREAAIWLGRLTTALPPEGLPAPGGDRNVVRPYLSRHLPQGAPTSPALANLSCYALDLRLAGMARAFGATYTRYADDLTFSGDQHLIDSLNVFIPLVTKIVRSERFTVHAGKRKVVRNNQQQRVTGVVVNERLNICRKDYDRLKAILTNCVRHGAATQNREQRADFAAHLRGRIGHVQSIHPGRSRKLQAIFDRIDWRS</sequence>
<keyword evidence="5" id="KW-0460">Magnesium</keyword>
<dbReference type="GO" id="GO:0003723">
    <property type="term" value="F:RNA binding"/>
    <property type="evidence" value="ECO:0007669"/>
    <property type="project" value="InterPro"/>
</dbReference>
<comment type="catalytic activity">
    <reaction evidence="9">
        <text>DNA(n) + a 2'-deoxyribonucleoside 5'-triphosphate = DNA(n+1) + diphosphate</text>
        <dbReference type="Rhea" id="RHEA:22508"/>
        <dbReference type="Rhea" id="RHEA-COMP:17339"/>
        <dbReference type="Rhea" id="RHEA-COMP:17340"/>
        <dbReference type="ChEBI" id="CHEBI:33019"/>
        <dbReference type="ChEBI" id="CHEBI:61560"/>
        <dbReference type="ChEBI" id="CHEBI:173112"/>
        <dbReference type="EC" id="2.7.7.49"/>
    </reaction>
</comment>
<dbReference type="OrthoDB" id="9788687at2"/>
<evidence type="ECO:0000256" key="5">
    <source>
        <dbReference type="ARBA" id="ARBA00022842"/>
    </source>
</evidence>
<dbReference type="InterPro" id="IPR043502">
    <property type="entry name" value="DNA/RNA_pol_sf"/>
</dbReference>
<keyword evidence="2" id="KW-0808">Transferase</keyword>
<keyword evidence="7" id="KW-0051">Antiviral defense</keyword>
<evidence type="ECO:0000256" key="6">
    <source>
        <dbReference type="ARBA" id="ARBA00022918"/>
    </source>
</evidence>
<evidence type="ECO:0000256" key="9">
    <source>
        <dbReference type="ARBA" id="ARBA00048173"/>
    </source>
</evidence>
<dbReference type="PANTHER" id="PTHR34047:SF7">
    <property type="entry name" value="RNA-DIRECTED DNA POLYMERASE"/>
    <property type="match status" value="1"/>
</dbReference>
<dbReference type="Pfam" id="PF00078">
    <property type="entry name" value="RVT_1"/>
    <property type="match status" value="1"/>
</dbReference>
<dbReference type="PROSITE" id="PS50878">
    <property type="entry name" value="RT_POL"/>
    <property type="match status" value="1"/>
</dbReference>